<evidence type="ECO:0000256" key="3">
    <source>
        <dbReference type="SAM" id="Phobius"/>
    </source>
</evidence>
<gene>
    <name evidence="4" type="ORF">JYK00_06550</name>
</gene>
<reference evidence="4 5" key="1">
    <citation type="submission" date="2021-03" db="EMBL/GenBank/DDBJ databases">
        <title>Thermosipho ferrireducens sp.nov., an anaerobic thermophilic iron-reducing bacterium isolated from a deep-sea hydrothermal sulfide deposits.</title>
        <authorList>
            <person name="Zeng X."/>
            <person name="Chen Y."/>
            <person name="Shao Z."/>
        </authorList>
    </citation>
    <scope>NUCLEOTIDE SEQUENCE [LARGE SCALE GENOMIC DNA]</scope>
    <source>
        <strain evidence="4 5">JL129W03</strain>
    </source>
</reference>
<name>A0ABX7S5G8_9BACT</name>
<evidence type="ECO:0000256" key="2">
    <source>
        <dbReference type="SAM" id="MobiDB-lite"/>
    </source>
</evidence>
<keyword evidence="5" id="KW-1185">Reference proteome</keyword>
<keyword evidence="3" id="KW-1133">Transmembrane helix</keyword>
<proteinExistence type="predicted"/>
<dbReference type="EMBL" id="CP071446">
    <property type="protein sequence ID" value="QTA37394.1"/>
    <property type="molecule type" value="Genomic_DNA"/>
</dbReference>
<feature type="repeat" description="TPR" evidence="1">
    <location>
        <begin position="24"/>
        <end position="57"/>
    </location>
</feature>
<dbReference type="RefSeq" id="WP_207566119.1">
    <property type="nucleotide sequence ID" value="NZ_CP071446.1"/>
</dbReference>
<evidence type="ECO:0008006" key="6">
    <source>
        <dbReference type="Google" id="ProtNLM"/>
    </source>
</evidence>
<dbReference type="Gene3D" id="1.25.40.10">
    <property type="entry name" value="Tetratricopeptide repeat domain"/>
    <property type="match status" value="1"/>
</dbReference>
<keyword evidence="3" id="KW-0472">Membrane</keyword>
<dbReference type="SUPFAM" id="SSF48452">
    <property type="entry name" value="TPR-like"/>
    <property type="match status" value="1"/>
</dbReference>
<evidence type="ECO:0000313" key="4">
    <source>
        <dbReference type="EMBL" id="QTA37394.1"/>
    </source>
</evidence>
<organism evidence="4 5">
    <name type="scientific">Thermosipho ferrireducens</name>
    <dbReference type="NCBI Taxonomy" id="2571116"/>
    <lineage>
        <taxon>Bacteria</taxon>
        <taxon>Thermotogati</taxon>
        <taxon>Thermotogota</taxon>
        <taxon>Thermotogae</taxon>
        <taxon>Thermotogales</taxon>
        <taxon>Fervidobacteriaceae</taxon>
        <taxon>Thermosipho</taxon>
    </lineage>
</organism>
<dbReference type="Proteomes" id="UP000671862">
    <property type="component" value="Chromosome"/>
</dbReference>
<dbReference type="PROSITE" id="PS50005">
    <property type="entry name" value="TPR"/>
    <property type="match status" value="1"/>
</dbReference>
<evidence type="ECO:0000313" key="5">
    <source>
        <dbReference type="Proteomes" id="UP000671862"/>
    </source>
</evidence>
<evidence type="ECO:0000256" key="1">
    <source>
        <dbReference type="PROSITE-ProRule" id="PRU00339"/>
    </source>
</evidence>
<feature type="compositionally biased region" description="Basic and acidic residues" evidence="2">
    <location>
        <begin position="279"/>
        <end position="293"/>
    </location>
</feature>
<accession>A0ABX7S5G8</accession>
<dbReference type="InterPro" id="IPR011990">
    <property type="entry name" value="TPR-like_helical_dom_sf"/>
</dbReference>
<keyword evidence="1" id="KW-0802">TPR repeat</keyword>
<feature type="transmembrane region" description="Helical" evidence="3">
    <location>
        <begin position="137"/>
        <end position="154"/>
    </location>
</feature>
<protein>
    <recommendedName>
        <fullName evidence="6">Tetratricopeptide TPR_2 repeat protein</fullName>
    </recommendedName>
</protein>
<feature type="region of interest" description="Disordered" evidence="2">
    <location>
        <begin position="261"/>
        <end position="293"/>
    </location>
</feature>
<keyword evidence="3" id="KW-0812">Transmembrane</keyword>
<feature type="compositionally biased region" description="Basic and acidic residues" evidence="2">
    <location>
        <begin position="261"/>
        <end position="271"/>
    </location>
</feature>
<sequence>MLRKIFILMLIAFTLLTFGLSPKALEFYQSGLNAYQQENYKDALYYFEQSLIEDPSIEGYDPNIKFKAGISAYMIGDYDRAKAYLSSYKDNPLISNIFKELESKEKSDEWKNWIDKYTPTTSQEATPTETKKSSNKLFLFLITFAISFAVLGFMEYRVYKAKKLLPSSETAHPMSVVEEPSLIVEEGQTDLLQESTKIVNVEELLNSELDMITSLIGESNEDTKKVSKTLEDKEEKENEFEKEITEEINEVLEELTETIEENKEKVEKNQKEEEEEPITSEKTEEKLSEKADLKDEKETIEKELIEKLKTYIEVNKATEKEISDKKEQEEMEISIEEAEALESETSETTEEDILKTLDEKSPEEITEDDIKTISHIIKERLS</sequence>
<dbReference type="InterPro" id="IPR019734">
    <property type="entry name" value="TPR_rpt"/>
</dbReference>